<accession>A0A926HXC4</accession>
<proteinExistence type="predicted"/>
<evidence type="ECO:0000313" key="1">
    <source>
        <dbReference type="EMBL" id="MBC8538925.1"/>
    </source>
</evidence>
<sequence length="74" mass="8405">MIENTVVRYIRLPVTVRAVTIPSEDGFFNIYINSALNTAAQRAAYLHELRHIAKDHFYDDNPVSQNEAEANGRS</sequence>
<reference evidence="1" key="1">
    <citation type="submission" date="2020-08" db="EMBL/GenBank/DDBJ databases">
        <title>Genome public.</title>
        <authorList>
            <person name="Liu C."/>
            <person name="Sun Q."/>
        </authorList>
    </citation>
    <scope>NUCLEOTIDE SEQUENCE</scope>
    <source>
        <strain evidence="1">NSJ-63</strain>
    </source>
</reference>
<name>A0A926HXC4_9FIRM</name>
<dbReference type="AlphaFoldDB" id="A0A926HXC4"/>
<keyword evidence="2" id="KW-1185">Reference proteome</keyword>
<gene>
    <name evidence="1" type="ORF">H8693_08250</name>
</gene>
<evidence type="ECO:0000313" key="2">
    <source>
        <dbReference type="Proteomes" id="UP000617951"/>
    </source>
</evidence>
<dbReference type="RefSeq" id="WP_249280577.1">
    <property type="nucleotide sequence ID" value="NZ_JACRSS010000004.1"/>
</dbReference>
<comment type="caution">
    <text evidence="1">The sequence shown here is derived from an EMBL/GenBank/DDBJ whole genome shotgun (WGS) entry which is preliminary data.</text>
</comment>
<protein>
    <submittedName>
        <fullName evidence="1">Uncharacterized protein</fullName>
    </submittedName>
</protein>
<dbReference type="Proteomes" id="UP000617951">
    <property type="component" value="Unassembled WGS sequence"/>
</dbReference>
<dbReference type="EMBL" id="JACRSS010000004">
    <property type="protein sequence ID" value="MBC8538925.1"/>
    <property type="molecule type" value="Genomic_DNA"/>
</dbReference>
<organism evidence="1 2">
    <name type="scientific">Guopingia tenuis</name>
    <dbReference type="NCBI Taxonomy" id="2763656"/>
    <lineage>
        <taxon>Bacteria</taxon>
        <taxon>Bacillati</taxon>
        <taxon>Bacillota</taxon>
        <taxon>Clostridia</taxon>
        <taxon>Christensenellales</taxon>
        <taxon>Christensenellaceae</taxon>
        <taxon>Guopingia</taxon>
    </lineage>
</organism>